<dbReference type="AlphaFoldDB" id="A0A7D5D852"/>
<gene>
    <name evidence="2" type="ORF">HWQ56_10675</name>
</gene>
<name>A0A7D5D852_9PSED</name>
<feature type="chain" id="PRO_5028954745" evidence="1">
    <location>
        <begin position="25"/>
        <end position="237"/>
    </location>
</feature>
<dbReference type="EMBL" id="CP056030">
    <property type="protein sequence ID" value="QKZ04221.1"/>
    <property type="molecule type" value="Genomic_DNA"/>
</dbReference>
<dbReference type="RefSeq" id="WP_176570439.1">
    <property type="nucleotide sequence ID" value="NZ_CP056030.1"/>
</dbReference>
<proteinExistence type="predicted"/>
<sequence length="237" mass="25386">MNRRDALISIVQLTALGVASTAGASVINAHTPMPVGTRPDALPRPPRSGGLLYLTTEEAREVAAVFDRLIPEDELGMGASQAGCVEFIDRELAGDFGQAASVYRLGPVVAGTPEQGPQFAQTPAQRYRSGLKDLGSYTQARYGKPFSALDGDTQDELLHAMESGALALANTAPADFFALLLQNVREGYLADPLYGGNRGMVGWKLIGFPGARYDYRPYLQKKGMALNLEPVSLLDRA</sequence>
<reference evidence="2 3" key="1">
    <citation type="submission" date="2020-06" db="EMBL/GenBank/DDBJ databases">
        <title>Pseudomonas eucalypticola sp. nov., an endophyte of Eucalyptus dunnii leaves with biocontrol ability of eucalyptus leaf blight.</title>
        <authorList>
            <person name="Liu Y."/>
            <person name="Song Z."/>
            <person name="Zeng H."/>
            <person name="Lu M."/>
            <person name="Wang X."/>
            <person name="Lian X."/>
            <person name="Zhang Q."/>
        </authorList>
    </citation>
    <scope>NUCLEOTIDE SEQUENCE [LARGE SCALE GENOMIC DNA]</scope>
    <source>
        <strain evidence="2 3">NP-1</strain>
    </source>
</reference>
<keyword evidence="3" id="KW-1185">Reference proteome</keyword>
<evidence type="ECO:0000313" key="2">
    <source>
        <dbReference type="EMBL" id="QKZ04221.1"/>
    </source>
</evidence>
<keyword evidence="1" id="KW-0732">Signal</keyword>
<evidence type="ECO:0000313" key="3">
    <source>
        <dbReference type="Proteomes" id="UP000509568"/>
    </source>
</evidence>
<evidence type="ECO:0000256" key="1">
    <source>
        <dbReference type="SAM" id="SignalP"/>
    </source>
</evidence>
<organism evidence="2 3">
    <name type="scientific">Pseudomonas eucalypticola</name>
    <dbReference type="NCBI Taxonomy" id="2599595"/>
    <lineage>
        <taxon>Bacteria</taxon>
        <taxon>Pseudomonadati</taxon>
        <taxon>Pseudomonadota</taxon>
        <taxon>Gammaproteobacteria</taxon>
        <taxon>Pseudomonadales</taxon>
        <taxon>Pseudomonadaceae</taxon>
        <taxon>Pseudomonas</taxon>
    </lineage>
</organism>
<accession>A0A7D5D852</accession>
<protein>
    <submittedName>
        <fullName evidence="2">Gluconate 2-dehydrogenase subunit 3 family protein</fullName>
    </submittedName>
</protein>
<dbReference type="InterPro" id="IPR027056">
    <property type="entry name" value="Gluconate_2DH_su3"/>
</dbReference>
<dbReference type="Proteomes" id="UP000509568">
    <property type="component" value="Chromosome"/>
</dbReference>
<dbReference type="Pfam" id="PF13618">
    <property type="entry name" value="Gluconate_2-dh3"/>
    <property type="match status" value="1"/>
</dbReference>
<dbReference type="KEGG" id="pez:HWQ56_10675"/>
<feature type="signal peptide" evidence="1">
    <location>
        <begin position="1"/>
        <end position="24"/>
    </location>
</feature>